<dbReference type="Proteomes" id="UP001224845">
    <property type="component" value="Unassembled WGS sequence"/>
</dbReference>
<organism evidence="2 3">
    <name type="scientific">Variovorax paradoxus</name>
    <dbReference type="NCBI Taxonomy" id="34073"/>
    <lineage>
        <taxon>Bacteria</taxon>
        <taxon>Pseudomonadati</taxon>
        <taxon>Pseudomonadota</taxon>
        <taxon>Betaproteobacteria</taxon>
        <taxon>Burkholderiales</taxon>
        <taxon>Comamonadaceae</taxon>
        <taxon>Variovorax</taxon>
    </lineage>
</organism>
<accession>A0AAW8EFR5</accession>
<evidence type="ECO:0000256" key="1">
    <source>
        <dbReference type="SAM" id="MobiDB-lite"/>
    </source>
</evidence>
<name>A0AAW8EFR5_VARPD</name>
<dbReference type="AlphaFoldDB" id="A0AAW8EFR5"/>
<gene>
    <name evidence="2" type="ORF">J2W39_003022</name>
</gene>
<feature type="region of interest" description="Disordered" evidence="1">
    <location>
        <begin position="165"/>
        <end position="189"/>
    </location>
</feature>
<comment type="caution">
    <text evidence="2">The sequence shown here is derived from an EMBL/GenBank/DDBJ whole genome shotgun (WGS) entry which is preliminary data.</text>
</comment>
<evidence type="ECO:0000313" key="3">
    <source>
        <dbReference type="Proteomes" id="UP001224845"/>
    </source>
</evidence>
<dbReference type="RefSeq" id="WP_307594315.1">
    <property type="nucleotide sequence ID" value="NZ_JAUSRV010000007.1"/>
</dbReference>
<evidence type="ECO:0000313" key="2">
    <source>
        <dbReference type="EMBL" id="MDP9971780.1"/>
    </source>
</evidence>
<dbReference type="EMBL" id="JAUSRV010000007">
    <property type="protein sequence ID" value="MDP9971780.1"/>
    <property type="molecule type" value="Genomic_DNA"/>
</dbReference>
<protein>
    <submittedName>
        <fullName evidence="2">Uncharacterized protein</fullName>
    </submittedName>
</protein>
<proteinExistence type="predicted"/>
<sequence length="189" mass="20217">MQANDTQHGHATDEGRRSAWLSMLMLAGLMAHTRPLRAQAKSGASQGVGPQPQAARDNDRIEILREELRKSEAQLEGLMRRKAERLAASDLKAATEAEEQRDRTLGDIAALRREIASATHAAAQATAVRPMAVQAAKHPSAAGKRVVPAPWWDVYGSGRRIESPASLSLASPPVQAPTESAPKPNGVTP</sequence>
<feature type="region of interest" description="Disordered" evidence="1">
    <location>
        <begin position="36"/>
        <end position="61"/>
    </location>
</feature>
<reference evidence="2" key="1">
    <citation type="submission" date="2023-07" db="EMBL/GenBank/DDBJ databases">
        <title>Sorghum-associated microbial communities from plants grown in Nebraska, USA.</title>
        <authorList>
            <person name="Schachtman D."/>
        </authorList>
    </citation>
    <scope>NUCLEOTIDE SEQUENCE</scope>
    <source>
        <strain evidence="2">DS3315</strain>
    </source>
</reference>